<feature type="transmembrane region" description="Helical" evidence="1">
    <location>
        <begin position="101"/>
        <end position="118"/>
    </location>
</feature>
<dbReference type="EMBL" id="JARYGZ010000001">
    <property type="protein sequence ID" value="MDH7637267.1"/>
    <property type="molecule type" value="Genomic_DNA"/>
</dbReference>
<feature type="transmembrane region" description="Helical" evidence="1">
    <location>
        <begin position="208"/>
        <end position="225"/>
    </location>
</feature>
<feature type="transmembrane region" description="Helical" evidence="1">
    <location>
        <begin position="346"/>
        <end position="365"/>
    </location>
</feature>
<proteinExistence type="predicted"/>
<reference evidence="2" key="1">
    <citation type="submission" date="2023-04" db="EMBL/GenBank/DDBJ databases">
        <title>Sphingomonas sp. MAHUQ-71 isolated from rice field.</title>
        <authorList>
            <person name="Huq M.A."/>
        </authorList>
    </citation>
    <scope>NUCLEOTIDE SEQUENCE</scope>
    <source>
        <strain evidence="2">MAHUQ-71</strain>
    </source>
</reference>
<dbReference type="NCBIfam" id="TIGR04370">
    <property type="entry name" value="glyco_rpt_poly"/>
    <property type="match status" value="1"/>
</dbReference>
<feature type="transmembrane region" description="Helical" evidence="1">
    <location>
        <begin position="60"/>
        <end position="81"/>
    </location>
</feature>
<keyword evidence="1" id="KW-0472">Membrane</keyword>
<dbReference type="Proteomes" id="UP001160625">
    <property type="component" value="Unassembled WGS sequence"/>
</dbReference>
<evidence type="ECO:0000313" key="2">
    <source>
        <dbReference type="EMBL" id="MDH7637267.1"/>
    </source>
</evidence>
<evidence type="ECO:0000313" key="3">
    <source>
        <dbReference type="Proteomes" id="UP001160625"/>
    </source>
</evidence>
<keyword evidence="3" id="KW-1185">Reference proteome</keyword>
<feature type="transmembrane region" description="Helical" evidence="1">
    <location>
        <begin position="32"/>
        <end position="53"/>
    </location>
</feature>
<feature type="transmembrane region" description="Helical" evidence="1">
    <location>
        <begin position="183"/>
        <end position="202"/>
    </location>
</feature>
<gene>
    <name evidence="2" type="ORF">QGN17_00860</name>
</gene>
<organism evidence="2 3">
    <name type="scientific">Sphingomonas oryzagri</name>
    <dbReference type="NCBI Taxonomy" id="3042314"/>
    <lineage>
        <taxon>Bacteria</taxon>
        <taxon>Pseudomonadati</taxon>
        <taxon>Pseudomonadota</taxon>
        <taxon>Alphaproteobacteria</taxon>
        <taxon>Sphingomonadales</taxon>
        <taxon>Sphingomonadaceae</taxon>
        <taxon>Sphingomonas</taxon>
    </lineage>
</organism>
<accession>A0ABT6MWA3</accession>
<comment type="caution">
    <text evidence="2">The sequence shown here is derived from an EMBL/GenBank/DDBJ whole genome shotgun (WGS) entry which is preliminary data.</text>
</comment>
<dbReference type="RefSeq" id="WP_281042626.1">
    <property type="nucleotide sequence ID" value="NZ_JARYGZ010000001.1"/>
</dbReference>
<sequence>MLLIATATLLLLIVSAHQMAALAGGRGSLPRFFWSTAWGFMFLFALLFGGVFAIMNRMTLFVMVGVACFLAGCWLTETITARPIRGAAAVQYQRQIAWLRPFIWATTLVGMLSPIYFARQLGFHPSELVDMSSYFSAVRDANAAIRNYDVEQNLLSKICGIFPLGGATVAGMVIGLGRRRFNITLWECLLPVLPGFLLSAVTSVRGGTIVPIVIMFGGLATGLVMRRREGVLFSRRAISWTAGVVVALVALILFMQTIRAGNRASNFSAIVEHMRPWIAGYLPGISVWAEEQWDGTMSYGVMTFRGIASLLGASGNGVDTFLNDTDIGNGQVTNAMTFYRFAIQDFGMAGSLLFTFVWGAISGWLGTLVRRGNFAAAPFYAINIAAVIWSPNAWFLGYGTRIFAPIVACAFLVVAVRQRAPLAMKRRAIQARRTAAMAGRSV</sequence>
<evidence type="ECO:0000256" key="1">
    <source>
        <dbReference type="SAM" id="Phobius"/>
    </source>
</evidence>
<keyword evidence="1" id="KW-1133">Transmembrane helix</keyword>
<feature type="transmembrane region" description="Helical" evidence="1">
    <location>
        <begin position="237"/>
        <end position="258"/>
    </location>
</feature>
<feature type="transmembrane region" description="Helical" evidence="1">
    <location>
        <begin position="395"/>
        <end position="416"/>
    </location>
</feature>
<name>A0ABT6MWA3_9SPHN</name>
<keyword evidence="1" id="KW-0812">Transmembrane</keyword>
<feature type="transmembrane region" description="Helical" evidence="1">
    <location>
        <begin position="372"/>
        <end position="389"/>
    </location>
</feature>
<protein>
    <submittedName>
        <fullName evidence="2">O-antigen polymerase</fullName>
    </submittedName>
</protein>